<feature type="region of interest" description="Disordered" evidence="1">
    <location>
        <begin position="750"/>
        <end position="774"/>
    </location>
</feature>
<evidence type="ECO:0000256" key="1">
    <source>
        <dbReference type="SAM" id="MobiDB-lite"/>
    </source>
</evidence>
<dbReference type="OrthoDB" id="409625at2759"/>
<name>A0A8S1JG29_9CHLO</name>
<dbReference type="SMART" id="SM00952">
    <property type="entry name" value="RAP"/>
    <property type="match status" value="1"/>
</dbReference>
<feature type="region of interest" description="Disordered" evidence="1">
    <location>
        <begin position="118"/>
        <end position="148"/>
    </location>
</feature>
<dbReference type="GO" id="GO:0009507">
    <property type="term" value="C:chloroplast"/>
    <property type="evidence" value="ECO:0007669"/>
    <property type="project" value="TreeGrafter"/>
</dbReference>
<dbReference type="PROSITE" id="PS51286">
    <property type="entry name" value="RAP"/>
    <property type="match status" value="1"/>
</dbReference>
<evidence type="ECO:0000313" key="3">
    <source>
        <dbReference type="EMBL" id="CAD7705185.1"/>
    </source>
</evidence>
<dbReference type="InterPro" id="IPR044673">
    <property type="entry name" value="DCL-like"/>
</dbReference>
<dbReference type="GO" id="GO:0009658">
    <property type="term" value="P:chloroplast organization"/>
    <property type="evidence" value="ECO:0007669"/>
    <property type="project" value="TreeGrafter"/>
</dbReference>
<dbReference type="PANTHER" id="PTHR33415">
    <property type="entry name" value="PROTEIN EMBRYO DEFECTIVE 514"/>
    <property type="match status" value="1"/>
</dbReference>
<dbReference type="InterPro" id="IPR013584">
    <property type="entry name" value="RAP"/>
</dbReference>
<dbReference type="Proteomes" id="UP000708148">
    <property type="component" value="Unassembled WGS sequence"/>
</dbReference>
<keyword evidence="4" id="KW-1185">Reference proteome</keyword>
<sequence>MSLIAPRIMETRVGWVAMPLAKATDWRCISAQHPTPSVGSSIERSNEVCRLPEHSLHSRGKQASKLLLESTMLRVHNVQRNGNSMRISSGPDANCDLVSHADEKVTIDTEIIRESEVPMSGTDGNQCEDNLEKPRLSRPTPRAHVKDATMEPDGLPAIIRPEPNAYLGADRRDGWDGLGDIGTLRLGGVLFHSRDEVFQRFGNLLHHTRINDRVPAFEQDLLLELVKKGHRAPNEKIGVGVDYVWVGRHAEWRGQRCFMLHRFDGTDIDFSYRKCINNLFLQQWELGDLPPLVQLRNDAKRYMGLVRHRPGSWSLREGVDVEEFRKHTRAIFKAVFSVLETISGERQRTATVLAIEALGWTALANKELRPQILEHRCFPRLLADAALIIDELQIDELGDAVLHLSALSEDAHVLELMEHLSVRLMDSVNQMRVVPIIQLLRAFAQTQIVPKAISLSQLMLRLEVTIQKEMIPLYLIGDLIYAVTKLGLQGQSTMDVLGGRIRWSSFVNVPYQVTKAFCIMAKEDYYPNESLANELCDLACSQQEQLPSYFATWIWTSIVALRHKLPPVLLKRFLGIVEERLNMFSASDLSKWIWGLGNHGLDVPVYDTMLARLVDIIDLDKKRNPLNSVELWMCLWSMAILGKYDMPEFTLLWERACRMPIQPKILTMAFQVSVATEMAAPHLDLHLPEPLFRAAKESWQSRVRHTCISSFHSSVCRVLKGMGFSFVYEHVTENHLCSVDIALLPPQPEAWRQQQRIPTSDAAADGNPDSVDVPRAHESLEFNEFGGNDQGWDPEDDIACITSNAFEDSALASASVGSVGVLEEADMDDIVTDYKRSQQINFMLNEVEPQNGCRQKEEERQIGEIELERLLREASLPKVAIEVDGPSHFFRNSREELGRNGIRQMLLKKLGWTVVHVPYYDWADEKVKAAYLLEVMEKAGVNSQDFLGN</sequence>
<organism evidence="3 4">
    <name type="scientific">Ostreobium quekettii</name>
    <dbReference type="NCBI Taxonomy" id="121088"/>
    <lineage>
        <taxon>Eukaryota</taxon>
        <taxon>Viridiplantae</taxon>
        <taxon>Chlorophyta</taxon>
        <taxon>core chlorophytes</taxon>
        <taxon>Ulvophyceae</taxon>
        <taxon>TCBD clade</taxon>
        <taxon>Bryopsidales</taxon>
        <taxon>Ostreobineae</taxon>
        <taxon>Ostreobiaceae</taxon>
        <taxon>Ostreobium</taxon>
    </lineage>
</organism>
<dbReference type="Pfam" id="PF08373">
    <property type="entry name" value="RAP"/>
    <property type="match status" value="1"/>
</dbReference>
<feature type="domain" description="RAP" evidence="2">
    <location>
        <begin position="879"/>
        <end position="934"/>
    </location>
</feature>
<dbReference type="PANTHER" id="PTHR33415:SF4">
    <property type="entry name" value="DCL PROTEIN (DUF3223)"/>
    <property type="match status" value="1"/>
</dbReference>
<protein>
    <recommendedName>
        <fullName evidence="2">RAP domain-containing protein</fullName>
    </recommendedName>
</protein>
<evidence type="ECO:0000313" key="4">
    <source>
        <dbReference type="Proteomes" id="UP000708148"/>
    </source>
</evidence>
<gene>
    <name evidence="3" type="ORF">OSTQU699_LOCUS10540</name>
</gene>
<dbReference type="Pfam" id="PF11523">
    <property type="entry name" value="DUF3223"/>
    <property type="match status" value="1"/>
</dbReference>
<comment type="caution">
    <text evidence="3">The sequence shown here is derived from an EMBL/GenBank/DDBJ whole genome shotgun (WGS) entry which is preliminary data.</text>
</comment>
<dbReference type="EMBL" id="CAJHUC010003043">
    <property type="protein sequence ID" value="CAD7705185.1"/>
    <property type="molecule type" value="Genomic_DNA"/>
</dbReference>
<dbReference type="Gene3D" id="3.10.450.40">
    <property type="match status" value="1"/>
</dbReference>
<reference evidence="3" key="1">
    <citation type="submission" date="2020-12" db="EMBL/GenBank/DDBJ databases">
        <authorList>
            <person name="Iha C."/>
        </authorList>
    </citation>
    <scope>NUCLEOTIDE SEQUENCE</scope>
</reference>
<evidence type="ECO:0000259" key="2">
    <source>
        <dbReference type="PROSITE" id="PS51286"/>
    </source>
</evidence>
<accession>A0A8S1JG29</accession>
<dbReference type="AlphaFoldDB" id="A0A8S1JG29"/>
<dbReference type="GO" id="GO:1901259">
    <property type="term" value="P:chloroplast rRNA processing"/>
    <property type="evidence" value="ECO:0007669"/>
    <property type="project" value="TreeGrafter"/>
</dbReference>
<proteinExistence type="predicted"/>